<reference evidence="3 4" key="1">
    <citation type="submission" date="2019-01" db="EMBL/GenBank/DDBJ databases">
        <title>Bacillus sp. M5HDSG1-1, whole genome shotgun sequence.</title>
        <authorList>
            <person name="Tuo L."/>
        </authorList>
    </citation>
    <scope>NUCLEOTIDE SEQUENCE [LARGE SCALE GENOMIC DNA]</scope>
    <source>
        <strain evidence="3 4">M5HDSG1-1</strain>
    </source>
</reference>
<sequence length="151" mass="16396">MGLNLKVPKILGIVSLVLLVIGFILLLVIYTQIDNVDLFRDSLIEAYNSDPIYQENLGLTNADTPEGFADGMISTWKNLLLIPVIGAVLSIAAILFSTIAMNKLPRTSAVLFIIVGVANLFTVIIPILLITGGIMILNRWSKYNKEAGIPA</sequence>
<dbReference type="EMBL" id="RZTZ01000001">
    <property type="protein sequence ID" value="RVT67127.1"/>
    <property type="molecule type" value="Genomic_DNA"/>
</dbReference>
<name>A0A437KFU0_9BACI</name>
<accession>A0A437KFU0</accession>
<keyword evidence="1" id="KW-1133">Transmembrane helix</keyword>
<keyword evidence="4" id="KW-1185">Reference proteome</keyword>
<dbReference type="InterPro" id="IPR025273">
    <property type="entry name" value="DUF4064"/>
</dbReference>
<evidence type="ECO:0000313" key="3">
    <source>
        <dbReference type="EMBL" id="RVT67127.1"/>
    </source>
</evidence>
<keyword evidence="1" id="KW-0472">Membrane</keyword>
<gene>
    <name evidence="3" type="ORF">EM808_01215</name>
</gene>
<evidence type="ECO:0000313" key="4">
    <source>
        <dbReference type="Proteomes" id="UP000288024"/>
    </source>
</evidence>
<evidence type="ECO:0000256" key="1">
    <source>
        <dbReference type="SAM" id="Phobius"/>
    </source>
</evidence>
<dbReference type="Proteomes" id="UP000288024">
    <property type="component" value="Unassembled WGS sequence"/>
</dbReference>
<dbReference type="AlphaFoldDB" id="A0A437KFU0"/>
<feature type="domain" description="DUF4064" evidence="2">
    <location>
        <begin position="6"/>
        <end position="122"/>
    </location>
</feature>
<organism evidence="3 4">
    <name type="scientific">Niallia taxi</name>
    <dbReference type="NCBI Taxonomy" id="2499688"/>
    <lineage>
        <taxon>Bacteria</taxon>
        <taxon>Bacillati</taxon>
        <taxon>Bacillota</taxon>
        <taxon>Bacilli</taxon>
        <taxon>Bacillales</taxon>
        <taxon>Bacillaceae</taxon>
        <taxon>Niallia</taxon>
    </lineage>
</organism>
<proteinExistence type="predicted"/>
<comment type="caution">
    <text evidence="3">The sequence shown here is derived from an EMBL/GenBank/DDBJ whole genome shotgun (WGS) entry which is preliminary data.</text>
</comment>
<feature type="transmembrane region" description="Helical" evidence="1">
    <location>
        <begin position="12"/>
        <end position="33"/>
    </location>
</feature>
<keyword evidence="1" id="KW-0812">Transmembrane</keyword>
<feature type="transmembrane region" description="Helical" evidence="1">
    <location>
        <begin position="80"/>
        <end position="99"/>
    </location>
</feature>
<dbReference type="Pfam" id="PF13273">
    <property type="entry name" value="DUF4064"/>
    <property type="match status" value="1"/>
</dbReference>
<feature type="transmembrane region" description="Helical" evidence="1">
    <location>
        <begin position="111"/>
        <end position="137"/>
    </location>
</feature>
<dbReference type="RefSeq" id="WP_127734644.1">
    <property type="nucleotide sequence ID" value="NZ_RZTZ01000001.1"/>
</dbReference>
<evidence type="ECO:0000259" key="2">
    <source>
        <dbReference type="Pfam" id="PF13273"/>
    </source>
</evidence>
<protein>
    <submittedName>
        <fullName evidence="3">DUF4064 domain-containing protein</fullName>
    </submittedName>
</protein>